<protein>
    <submittedName>
        <fullName evidence="6">Transmembrane protein 182-like</fullName>
    </submittedName>
</protein>
<proteinExistence type="predicted"/>
<accession>A0A087XCG8</accession>
<keyword evidence="4 5" id="KW-0472">Membrane</keyword>
<keyword evidence="3 5" id="KW-1133">Transmembrane helix</keyword>
<dbReference type="Proteomes" id="UP000028760">
    <property type="component" value="Unassembled WGS sequence"/>
</dbReference>
<dbReference type="eggNOG" id="ENOG502QS4A">
    <property type="taxonomic scope" value="Eukaryota"/>
</dbReference>
<dbReference type="OMA" id="FWRCVFQ"/>
<sequence>MKIGAAALAGGTFGVVGTLCFLVAFSTDYWLVAVADCNSDEDTKPHPTRGKDANRTTIQPHEAATVAPSWLILHHEGFFRRCMFPVEPSTPALLASFITNSLGAKVCFRGYLFPLPVALGHVPETVYDATAVFRGLWTVLIVVGLLSALTGGLLLVCGVPFISSKLYRLGGAFLIAAAVLLLLLLLFFVLWMEAVDVSSYVLQKVREDCPDAAVSVHYGLSFMAAAAGVPLEVLSGLLFLLVGRTLSAGR</sequence>
<dbReference type="GO" id="GO:0016020">
    <property type="term" value="C:membrane"/>
    <property type="evidence" value="ECO:0007669"/>
    <property type="project" value="UniProtKB-SubCell"/>
</dbReference>
<reference evidence="6" key="2">
    <citation type="submission" date="2025-08" db="UniProtKB">
        <authorList>
            <consortium name="Ensembl"/>
        </authorList>
    </citation>
    <scope>IDENTIFICATION</scope>
</reference>
<feature type="transmembrane region" description="Helical" evidence="5">
    <location>
        <begin position="136"/>
        <end position="162"/>
    </location>
</feature>
<comment type="subcellular location">
    <subcellularLocation>
        <location evidence="1">Membrane</location>
        <topology evidence="1">Multi-pass membrane protein</topology>
    </subcellularLocation>
</comment>
<dbReference type="InterPro" id="IPR026763">
    <property type="entry name" value="TMEM182"/>
</dbReference>
<evidence type="ECO:0000256" key="4">
    <source>
        <dbReference type="ARBA" id="ARBA00023136"/>
    </source>
</evidence>
<feature type="transmembrane region" description="Helical" evidence="5">
    <location>
        <begin position="169"/>
        <end position="192"/>
    </location>
</feature>
<dbReference type="Ensembl" id="ENSPFOT00000003477.2">
    <property type="protein sequence ID" value="ENSPFOP00000003471.2"/>
    <property type="gene ID" value="ENSPFOG00000003596.2"/>
</dbReference>
<dbReference type="Pfam" id="PF13903">
    <property type="entry name" value="Claudin_2"/>
    <property type="match status" value="1"/>
</dbReference>
<evidence type="ECO:0000256" key="3">
    <source>
        <dbReference type="ARBA" id="ARBA00022989"/>
    </source>
</evidence>
<dbReference type="PANTHER" id="PTHR32012:SF2">
    <property type="entry name" value="TRANSMEMBRANE PROTEIN 182"/>
    <property type="match status" value="1"/>
</dbReference>
<dbReference type="PANTHER" id="PTHR32012">
    <property type="entry name" value="TRANSMEMBRANE PROTEIN 182-RELATED"/>
    <property type="match status" value="1"/>
</dbReference>
<dbReference type="AlphaFoldDB" id="A0A087XCG8"/>
<keyword evidence="7" id="KW-1185">Reference proteome</keyword>
<reference evidence="7" key="1">
    <citation type="submission" date="2013-10" db="EMBL/GenBank/DDBJ databases">
        <authorList>
            <person name="Schartl M."/>
            <person name="Warren W."/>
        </authorList>
    </citation>
    <scope>NUCLEOTIDE SEQUENCE [LARGE SCALE GENOMIC DNA]</scope>
    <source>
        <strain evidence="7">female</strain>
    </source>
</reference>
<dbReference type="KEGG" id="pfor:103139909"/>
<evidence type="ECO:0000256" key="5">
    <source>
        <dbReference type="SAM" id="Phobius"/>
    </source>
</evidence>
<evidence type="ECO:0000313" key="6">
    <source>
        <dbReference type="Ensembl" id="ENSPFOP00000003471.2"/>
    </source>
</evidence>
<organism evidence="6 7">
    <name type="scientific">Poecilia formosa</name>
    <name type="common">Amazon molly</name>
    <name type="synonym">Limia formosa</name>
    <dbReference type="NCBI Taxonomy" id="48698"/>
    <lineage>
        <taxon>Eukaryota</taxon>
        <taxon>Metazoa</taxon>
        <taxon>Chordata</taxon>
        <taxon>Craniata</taxon>
        <taxon>Vertebrata</taxon>
        <taxon>Euteleostomi</taxon>
        <taxon>Actinopterygii</taxon>
        <taxon>Neopterygii</taxon>
        <taxon>Teleostei</taxon>
        <taxon>Neoteleostei</taxon>
        <taxon>Acanthomorphata</taxon>
        <taxon>Ovalentaria</taxon>
        <taxon>Atherinomorphae</taxon>
        <taxon>Cyprinodontiformes</taxon>
        <taxon>Poeciliidae</taxon>
        <taxon>Poeciliinae</taxon>
        <taxon>Poecilia</taxon>
    </lineage>
</organism>
<dbReference type="InterPro" id="IPR004031">
    <property type="entry name" value="PMP22/EMP/MP20/Claudin"/>
</dbReference>
<name>A0A087XCG8_POEFO</name>
<dbReference type="RefSeq" id="XP_007554844.1">
    <property type="nucleotide sequence ID" value="XM_007554782.2"/>
</dbReference>
<dbReference type="Gene3D" id="1.20.140.150">
    <property type="match status" value="1"/>
</dbReference>
<dbReference type="GeneID" id="103139909"/>
<evidence type="ECO:0000256" key="2">
    <source>
        <dbReference type="ARBA" id="ARBA00022692"/>
    </source>
</evidence>
<dbReference type="GeneTree" id="ENSGT00390000017581"/>
<evidence type="ECO:0000256" key="1">
    <source>
        <dbReference type="ARBA" id="ARBA00004141"/>
    </source>
</evidence>
<reference evidence="6" key="3">
    <citation type="submission" date="2025-09" db="UniProtKB">
        <authorList>
            <consortium name="Ensembl"/>
        </authorList>
    </citation>
    <scope>IDENTIFICATION</scope>
</reference>
<keyword evidence="2 5" id="KW-0812">Transmembrane</keyword>
<feature type="transmembrane region" description="Helical" evidence="5">
    <location>
        <begin position="220"/>
        <end position="242"/>
    </location>
</feature>
<evidence type="ECO:0000313" key="7">
    <source>
        <dbReference type="Proteomes" id="UP000028760"/>
    </source>
</evidence>
<dbReference type="EMBL" id="AYCK01005918">
    <property type="status" value="NOT_ANNOTATED_CDS"/>
    <property type="molecule type" value="Genomic_DNA"/>
</dbReference>